<evidence type="ECO:0000256" key="1">
    <source>
        <dbReference type="SAM" id="MobiDB-lite"/>
    </source>
</evidence>
<name>A0A815FV31_9BILA</name>
<feature type="region of interest" description="Disordered" evidence="1">
    <location>
        <begin position="1"/>
        <end position="48"/>
    </location>
</feature>
<dbReference type="SUPFAM" id="SSF140996">
    <property type="entry name" value="Hermes dimerisation domain"/>
    <property type="match status" value="1"/>
</dbReference>
<dbReference type="EMBL" id="CAJNOQ010013883">
    <property type="protein sequence ID" value="CAF1330600.1"/>
    <property type="molecule type" value="Genomic_DNA"/>
</dbReference>
<dbReference type="PANTHER" id="PTHR46169:SF29">
    <property type="entry name" value="DNA REPLICATION-RELATED ELEMENT FACTOR, ISOFORM A"/>
    <property type="match status" value="1"/>
</dbReference>
<reference evidence="3" key="1">
    <citation type="submission" date="2021-02" db="EMBL/GenBank/DDBJ databases">
        <authorList>
            <person name="Nowell W R."/>
        </authorList>
    </citation>
    <scope>NUCLEOTIDE SEQUENCE</scope>
</reference>
<evidence type="ECO:0000313" key="5">
    <source>
        <dbReference type="EMBL" id="CAF4183987.1"/>
    </source>
</evidence>
<dbReference type="EMBL" id="CAJOBC010052977">
    <property type="protein sequence ID" value="CAF4183987.1"/>
    <property type="molecule type" value="Genomic_DNA"/>
</dbReference>
<feature type="region of interest" description="Disordered" evidence="1">
    <location>
        <begin position="198"/>
        <end position="243"/>
    </location>
</feature>
<gene>
    <name evidence="3" type="ORF">GPM918_LOCUS29930</name>
    <name evidence="2" type="ORF">OVA965_LOCUS22251</name>
    <name evidence="5" type="ORF">SRO942_LOCUS30529</name>
    <name evidence="4" type="ORF">TMI583_LOCUS22965</name>
</gene>
<dbReference type="EMBL" id="CAJOBA010034000">
    <property type="protein sequence ID" value="CAF3975960.1"/>
    <property type="molecule type" value="Genomic_DNA"/>
</dbReference>
<organism evidence="3 6">
    <name type="scientific">Didymodactylos carnosus</name>
    <dbReference type="NCBI Taxonomy" id="1234261"/>
    <lineage>
        <taxon>Eukaryota</taxon>
        <taxon>Metazoa</taxon>
        <taxon>Spiralia</taxon>
        <taxon>Gnathifera</taxon>
        <taxon>Rotifera</taxon>
        <taxon>Eurotatoria</taxon>
        <taxon>Bdelloidea</taxon>
        <taxon>Philodinida</taxon>
        <taxon>Philodinidae</taxon>
        <taxon>Didymodactylos</taxon>
    </lineage>
</organism>
<dbReference type="Proteomes" id="UP000663829">
    <property type="component" value="Unassembled WGS sequence"/>
</dbReference>
<accession>A0A815FV31</accession>
<dbReference type="InterPro" id="IPR052717">
    <property type="entry name" value="Vacuolar_transposase_reg"/>
</dbReference>
<protein>
    <submittedName>
        <fullName evidence="3">Uncharacterized protein</fullName>
    </submittedName>
</protein>
<evidence type="ECO:0000313" key="3">
    <source>
        <dbReference type="EMBL" id="CAF1330600.1"/>
    </source>
</evidence>
<dbReference type="AlphaFoldDB" id="A0A815FV31"/>
<sequence>MIHLLDLSTEDSADDQSSSKTSKRSSNSGVLPPSSHGSTDSGRMKSPSVILKSNRNYAEKKKILTSLISKWICQNMRPISIVGDQGFVEVVQQCLMWNDPHFGGKTNDILPSRTAIQREISCQASEIRQSLSVQLIQAAEDGALAISPDLWTDRFRQTSYFGITGHFTNNEYVLSSIDLCCEPYNEVNKRADSVLKRKPMPEKQTVAIDPADQFRQTDHDDESLSDYDDRDSTSSDTDDEVILDAKSGELVLRSLSSSSPESDHVNVPEDKLPTQASQMLITITRCNCVLMSNE</sequence>
<dbReference type="Gene3D" id="1.10.10.1070">
    <property type="entry name" value="Zinc finger, BED domain-containing"/>
    <property type="match status" value="1"/>
</dbReference>
<feature type="compositionally biased region" description="Low complexity" evidence="1">
    <location>
        <begin position="18"/>
        <end position="28"/>
    </location>
</feature>
<keyword evidence="6" id="KW-1185">Reference proteome</keyword>
<dbReference type="GO" id="GO:0006357">
    <property type="term" value="P:regulation of transcription by RNA polymerase II"/>
    <property type="evidence" value="ECO:0007669"/>
    <property type="project" value="TreeGrafter"/>
</dbReference>
<dbReference type="PANTHER" id="PTHR46169">
    <property type="entry name" value="DNA REPLICATION-RELATED ELEMENT FACTOR, ISOFORM A"/>
    <property type="match status" value="1"/>
</dbReference>
<dbReference type="Proteomes" id="UP000677228">
    <property type="component" value="Unassembled WGS sequence"/>
</dbReference>
<proteinExistence type="predicted"/>
<comment type="caution">
    <text evidence="3">The sequence shown here is derived from an EMBL/GenBank/DDBJ whole genome shotgun (WGS) entry which is preliminary data.</text>
</comment>
<evidence type="ECO:0000313" key="4">
    <source>
        <dbReference type="EMBL" id="CAF3975960.1"/>
    </source>
</evidence>
<evidence type="ECO:0000313" key="6">
    <source>
        <dbReference type="Proteomes" id="UP000663829"/>
    </source>
</evidence>
<dbReference type="OrthoDB" id="10051975at2759"/>
<dbReference type="Proteomes" id="UP000682733">
    <property type="component" value="Unassembled WGS sequence"/>
</dbReference>
<evidence type="ECO:0000313" key="2">
    <source>
        <dbReference type="EMBL" id="CAF1164326.1"/>
    </source>
</evidence>
<feature type="compositionally biased region" description="Acidic residues" evidence="1">
    <location>
        <begin position="219"/>
        <end position="229"/>
    </location>
</feature>
<dbReference type="Proteomes" id="UP000681722">
    <property type="component" value="Unassembled WGS sequence"/>
</dbReference>
<dbReference type="EMBL" id="CAJNOK010012477">
    <property type="protein sequence ID" value="CAF1164326.1"/>
    <property type="molecule type" value="Genomic_DNA"/>
</dbReference>
<dbReference type="GO" id="GO:0005634">
    <property type="term" value="C:nucleus"/>
    <property type="evidence" value="ECO:0007669"/>
    <property type="project" value="TreeGrafter"/>
</dbReference>